<comment type="subunit">
    <text evidence="8">Homodimer.</text>
</comment>
<evidence type="ECO:0000313" key="9">
    <source>
        <dbReference type="EMBL" id="QEQ97948.1"/>
    </source>
</evidence>
<sequence length="282" mass="31336">MKTIHTLQELRQILAQERRTGKKIGLVPTMGNLHEGHLALVKQANECSDIVVATIFVNPLQFSANEDLDKYPRTLQQDQEKLEAAHCDYLFAPSDDEVYPDGRDKQTMVTVPEVSNLYCGASRPGHFEGVATIVCKLFCMVQPDVAVFGEKDFQQLFVIRKMARDLSLPIEIQGSPIVRNNKGLALSSRNGYLSDEQLEAATALNKALRQTADAIHQGEKDFSALCERAQQSLEAAGFKRDYFVIARQSDLMQANNDDQSLVILAAAYLGPARLIDNQVVNL</sequence>
<feature type="binding site" evidence="8">
    <location>
        <begin position="186"/>
        <end position="189"/>
    </location>
    <ligand>
        <name>ATP</name>
        <dbReference type="ChEBI" id="CHEBI:30616"/>
    </ligand>
</feature>
<feature type="binding site" evidence="8">
    <location>
        <position position="155"/>
    </location>
    <ligand>
        <name>(R)-pantoate</name>
        <dbReference type="ChEBI" id="CHEBI:15980"/>
    </ligand>
</feature>
<dbReference type="GO" id="GO:0004592">
    <property type="term" value="F:pantoate-beta-alanine ligase activity"/>
    <property type="evidence" value="ECO:0007669"/>
    <property type="project" value="UniProtKB-UniRule"/>
</dbReference>
<keyword evidence="6 8" id="KW-0067">ATP-binding</keyword>
<dbReference type="InterPro" id="IPR042176">
    <property type="entry name" value="Pantoate_ligase_C"/>
</dbReference>
<dbReference type="InterPro" id="IPR003721">
    <property type="entry name" value="Pantoate_ligase"/>
</dbReference>
<dbReference type="GO" id="GO:0015940">
    <property type="term" value="P:pantothenate biosynthetic process"/>
    <property type="evidence" value="ECO:0007669"/>
    <property type="project" value="UniProtKB-UniRule"/>
</dbReference>
<comment type="catalytic activity">
    <reaction evidence="7 8">
        <text>(R)-pantoate + beta-alanine + ATP = (R)-pantothenate + AMP + diphosphate + H(+)</text>
        <dbReference type="Rhea" id="RHEA:10912"/>
        <dbReference type="ChEBI" id="CHEBI:15378"/>
        <dbReference type="ChEBI" id="CHEBI:15980"/>
        <dbReference type="ChEBI" id="CHEBI:29032"/>
        <dbReference type="ChEBI" id="CHEBI:30616"/>
        <dbReference type="ChEBI" id="CHEBI:33019"/>
        <dbReference type="ChEBI" id="CHEBI:57966"/>
        <dbReference type="ChEBI" id="CHEBI:456215"/>
        <dbReference type="EC" id="6.3.2.1"/>
    </reaction>
</comment>
<keyword evidence="3 8" id="KW-0436">Ligase</keyword>
<dbReference type="FunFam" id="3.30.1300.10:FF:000001">
    <property type="entry name" value="Pantothenate synthetase"/>
    <property type="match status" value="1"/>
</dbReference>
<dbReference type="GO" id="GO:0005524">
    <property type="term" value="F:ATP binding"/>
    <property type="evidence" value="ECO:0007669"/>
    <property type="project" value="UniProtKB-KW"/>
</dbReference>
<dbReference type="SUPFAM" id="SSF52374">
    <property type="entry name" value="Nucleotidylyl transferase"/>
    <property type="match status" value="1"/>
</dbReference>
<evidence type="ECO:0000256" key="8">
    <source>
        <dbReference type="HAMAP-Rule" id="MF_00158"/>
    </source>
</evidence>
<dbReference type="PANTHER" id="PTHR21299:SF1">
    <property type="entry name" value="PANTOATE--BETA-ALANINE LIGASE"/>
    <property type="match status" value="1"/>
</dbReference>
<comment type="subcellular location">
    <subcellularLocation>
        <location evidence="8">Cytoplasm</location>
    </subcellularLocation>
</comment>
<feature type="binding site" evidence="8">
    <location>
        <begin position="149"/>
        <end position="152"/>
    </location>
    <ligand>
        <name>ATP</name>
        <dbReference type="ChEBI" id="CHEBI:30616"/>
    </ligand>
</feature>
<comment type="pathway">
    <text evidence="1 8">Cofactor biosynthesis; (R)-pantothenate biosynthesis; (R)-pantothenate from (R)-pantoate and beta-alanine: step 1/1.</text>
</comment>
<dbReference type="KEGG" id="ncu:F0U83_15180"/>
<dbReference type="InterPro" id="IPR014729">
    <property type="entry name" value="Rossmann-like_a/b/a_fold"/>
</dbReference>
<dbReference type="OrthoDB" id="9773087at2"/>
<keyword evidence="8" id="KW-0963">Cytoplasm</keyword>
<keyword evidence="10" id="KW-1185">Reference proteome</keyword>
<evidence type="ECO:0000256" key="6">
    <source>
        <dbReference type="ARBA" id="ARBA00022840"/>
    </source>
</evidence>
<proteinExistence type="inferred from homology"/>
<accession>A0A5P1RE91</accession>
<evidence type="ECO:0000256" key="5">
    <source>
        <dbReference type="ARBA" id="ARBA00022741"/>
    </source>
</evidence>
<dbReference type="EMBL" id="CP043869">
    <property type="protein sequence ID" value="QEQ97948.1"/>
    <property type="molecule type" value="Genomic_DNA"/>
</dbReference>
<dbReference type="HAMAP" id="MF_00158">
    <property type="entry name" value="PanC"/>
    <property type="match status" value="1"/>
</dbReference>
<evidence type="ECO:0000256" key="7">
    <source>
        <dbReference type="ARBA" id="ARBA00048258"/>
    </source>
</evidence>
<dbReference type="FunFam" id="3.40.50.620:FF:000013">
    <property type="entry name" value="Pantothenate synthetase"/>
    <property type="match status" value="1"/>
</dbReference>
<keyword evidence="4 8" id="KW-0566">Pantothenate biosynthesis</keyword>
<dbReference type="Pfam" id="PF02569">
    <property type="entry name" value="Pantoate_ligase"/>
    <property type="match status" value="1"/>
</dbReference>
<dbReference type="AlphaFoldDB" id="A0A5P1RE91"/>
<evidence type="ECO:0000256" key="3">
    <source>
        <dbReference type="ARBA" id="ARBA00022598"/>
    </source>
</evidence>
<dbReference type="NCBIfam" id="TIGR00018">
    <property type="entry name" value="panC"/>
    <property type="match status" value="1"/>
</dbReference>
<evidence type="ECO:0000256" key="4">
    <source>
        <dbReference type="ARBA" id="ARBA00022655"/>
    </source>
</evidence>
<evidence type="ECO:0000256" key="1">
    <source>
        <dbReference type="ARBA" id="ARBA00004990"/>
    </source>
</evidence>
<feature type="binding site" evidence="8">
    <location>
        <position position="61"/>
    </location>
    <ligand>
        <name>(R)-pantoate</name>
        <dbReference type="ChEBI" id="CHEBI:15980"/>
    </ligand>
</feature>
<protein>
    <recommendedName>
        <fullName evidence="8">Pantothenate synthetase</fullName>
        <shortName evidence="8">PS</shortName>
        <ecNumber evidence="8">6.3.2.1</ecNumber>
    </recommendedName>
    <alternativeName>
        <fullName evidence="8">Pantoate--beta-alanine ligase</fullName>
    </alternativeName>
    <alternativeName>
        <fullName evidence="8">Pantoate-activating enzyme</fullName>
    </alternativeName>
</protein>
<evidence type="ECO:0000313" key="10">
    <source>
        <dbReference type="Proteomes" id="UP000324760"/>
    </source>
</evidence>
<comment type="function">
    <text evidence="8">Catalyzes the condensation of pantoate with beta-alanine in an ATP-dependent reaction via a pantoyl-adenylate intermediate.</text>
</comment>
<feature type="active site" description="Proton donor" evidence="8">
    <location>
        <position position="37"/>
    </location>
</feature>
<dbReference type="Gene3D" id="3.30.1300.10">
    <property type="entry name" value="Pantoate-beta-alanine ligase, C-terminal domain"/>
    <property type="match status" value="1"/>
</dbReference>
<keyword evidence="5 8" id="KW-0547">Nucleotide-binding</keyword>
<dbReference type="RefSeq" id="WP_138989074.1">
    <property type="nucleotide sequence ID" value="NZ_CP043869.1"/>
</dbReference>
<reference evidence="9 10" key="1">
    <citation type="journal article" date="2019" name="Biochem. Eng. J.">
        <title>Metabolic engineering of the marine bacteria Neptunomonas concharum for the production of acetoin and meso-2,3-butanediol from acetate.</title>
        <authorList>
            <person name="Li W."/>
            <person name="Pu N."/>
            <person name="Liu C.-X."/>
            <person name="Yuan Q.-P."/>
            <person name="Li Z.-J."/>
        </authorList>
    </citation>
    <scope>NUCLEOTIDE SEQUENCE [LARGE SCALE GENOMIC DNA]</scope>
    <source>
        <strain evidence="9 10">JCM17730</strain>
    </source>
</reference>
<dbReference type="CDD" id="cd00560">
    <property type="entry name" value="PanC"/>
    <property type="match status" value="1"/>
</dbReference>
<organism evidence="9 10">
    <name type="scientific">Neptunomonas concharum</name>
    <dbReference type="NCBI Taxonomy" id="1031538"/>
    <lineage>
        <taxon>Bacteria</taxon>
        <taxon>Pseudomonadati</taxon>
        <taxon>Pseudomonadota</taxon>
        <taxon>Gammaproteobacteria</taxon>
        <taxon>Oceanospirillales</taxon>
        <taxon>Oceanospirillaceae</taxon>
        <taxon>Neptunomonas</taxon>
    </lineage>
</organism>
<dbReference type="GO" id="GO:0005829">
    <property type="term" value="C:cytosol"/>
    <property type="evidence" value="ECO:0007669"/>
    <property type="project" value="TreeGrafter"/>
</dbReference>
<dbReference type="Proteomes" id="UP000324760">
    <property type="component" value="Chromosome"/>
</dbReference>
<comment type="miscellaneous">
    <text evidence="8">The reaction proceeds by a bi uni uni bi ping pong mechanism.</text>
</comment>
<feature type="binding site" evidence="8">
    <location>
        <position position="61"/>
    </location>
    <ligand>
        <name>beta-alanine</name>
        <dbReference type="ChEBI" id="CHEBI:57966"/>
    </ligand>
</feature>
<dbReference type="PANTHER" id="PTHR21299">
    <property type="entry name" value="CYTIDYLATE KINASE/PANTOATE-BETA-ALANINE LIGASE"/>
    <property type="match status" value="1"/>
</dbReference>
<comment type="similarity">
    <text evidence="2 8">Belongs to the pantothenate synthetase family.</text>
</comment>
<name>A0A5P1RE91_9GAMM</name>
<gene>
    <name evidence="8" type="primary">panC</name>
    <name evidence="9" type="ORF">F0U83_15180</name>
</gene>
<feature type="binding site" evidence="8">
    <location>
        <position position="178"/>
    </location>
    <ligand>
        <name>ATP</name>
        <dbReference type="ChEBI" id="CHEBI:30616"/>
    </ligand>
</feature>
<feature type="binding site" evidence="8">
    <location>
        <begin position="30"/>
        <end position="37"/>
    </location>
    <ligand>
        <name>ATP</name>
        <dbReference type="ChEBI" id="CHEBI:30616"/>
    </ligand>
</feature>
<dbReference type="EC" id="6.3.2.1" evidence="8"/>
<evidence type="ECO:0000256" key="2">
    <source>
        <dbReference type="ARBA" id="ARBA00009256"/>
    </source>
</evidence>
<dbReference type="Gene3D" id="3.40.50.620">
    <property type="entry name" value="HUPs"/>
    <property type="match status" value="1"/>
</dbReference>
<dbReference type="UniPathway" id="UPA00028">
    <property type="reaction ID" value="UER00005"/>
</dbReference>